<dbReference type="NCBIfam" id="TIGR02118">
    <property type="entry name" value="EthD family reductase"/>
    <property type="match status" value="1"/>
</dbReference>
<dbReference type="Proteomes" id="UP000295724">
    <property type="component" value="Unassembled WGS sequence"/>
</dbReference>
<dbReference type="EMBL" id="SNZB01000005">
    <property type="protein sequence ID" value="TDR18458.1"/>
    <property type="molecule type" value="Genomic_DNA"/>
</dbReference>
<organism evidence="2 3">
    <name type="scientific">Marinicella litoralis</name>
    <dbReference type="NCBI Taxonomy" id="644220"/>
    <lineage>
        <taxon>Bacteria</taxon>
        <taxon>Pseudomonadati</taxon>
        <taxon>Pseudomonadota</taxon>
        <taxon>Gammaproteobacteria</taxon>
        <taxon>Lysobacterales</taxon>
        <taxon>Marinicellaceae</taxon>
        <taxon>Marinicella</taxon>
    </lineage>
</organism>
<name>A0A4R6XQD1_9GAMM</name>
<protein>
    <submittedName>
        <fullName evidence="2">Uncharacterized protein (TIGR02118 family)</fullName>
    </submittedName>
</protein>
<evidence type="ECO:0000259" key="1">
    <source>
        <dbReference type="Pfam" id="PF07110"/>
    </source>
</evidence>
<evidence type="ECO:0000313" key="2">
    <source>
        <dbReference type="EMBL" id="TDR18458.1"/>
    </source>
</evidence>
<proteinExistence type="predicted"/>
<dbReference type="Pfam" id="PF07110">
    <property type="entry name" value="EthD"/>
    <property type="match status" value="1"/>
</dbReference>
<dbReference type="RefSeq" id="WP_099019547.1">
    <property type="nucleotide sequence ID" value="NZ_NIHB01000003.1"/>
</dbReference>
<dbReference type="SUPFAM" id="SSF54909">
    <property type="entry name" value="Dimeric alpha+beta barrel"/>
    <property type="match status" value="1"/>
</dbReference>
<dbReference type="GO" id="GO:0016491">
    <property type="term" value="F:oxidoreductase activity"/>
    <property type="evidence" value="ECO:0007669"/>
    <property type="project" value="InterPro"/>
</dbReference>
<sequence length="106" mass="11921">MAQVKLMVLYPQPKDAVQFELDYQAHLQLFHEKMKIPMEVRNYEVIKMHNSPAGPAPFYQMFSFTFPSMQALQQTLASAEMQAVAADANRISTGGMPIMLIGNEAV</sequence>
<comment type="caution">
    <text evidence="2">The sequence shown here is derived from an EMBL/GenBank/DDBJ whole genome shotgun (WGS) entry which is preliminary data.</text>
</comment>
<reference evidence="2 3" key="1">
    <citation type="submission" date="2019-03" db="EMBL/GenBank/DDBJ databases">
        <title>Genomic Encyclopedia of Type Strains, Phase IV (KMG-IV): sequencing the most valuable type-strain genomes for metagenomic binning, comparative biology and taxonomic classification.</title>
        <authorList>
            <person name="Goeker M."/>
        </authorList>
    </citation>
    <scope>NUCLEOTIDE SEQUENCE [LARGE SCALE GENOMIC DNA]</scope>
    <source>
        <strain evidence="2 3">DSM 25488</strain>
    </source>
</reference>
<gene>
    <name evidence="2" type="ORF">C8D91_2378</name>
</gene>
<evidence type="ECO:0000313" key="3">
    <source>
        <dbReference type="Proteomes" id="UP000295724"/>
    </source>
</evidence>
<keyword evidence="3" id="KW-1185">Reference proteome</keyword>
<dbReference type="AlphaFoldDB" id="A0A4R6XQD1"/>
<dbReference type="Gene3D" id="3.30.70.100">
    <property type="match status" value="1"/>
</dbReference>
<dbReference type="InterPro" id="IPR009799">
    <property type="entry name" value="EthD_dom"/>
</dbReference>
<dbReference type="OrthoDB" id="5294870at2"/>
<feature type="domain" description="EthD" evidence="1">
    <location>
        <begin position="30"/>
        <end position="90"/>
    </location>
</feature>
<accession>A0A4R6XQD1</accession>
<dbReference type="InterPro" id="IPR011008">
    <property type="entry name" value="Dimeric_a/b-barrel"/>
</dbReference>